<evidence type="ECO:0000259" key="16">
    <source>
        <dbReference type="PROSITE" id="PS50112"/>
    </source>
</evidence>
<dbReference type="InterPro" id="IPR050351">
    <property type="entry name" value="BphY/WalK/GraS-like"/>
</dbReference>
<dbReference type="PANTHER" id="PTHR42878">
    <property type="entry name" value="TWO-COMPONENT HISTIDINE KINASE"/>
    <property type="match status" value="1"/>
</dbReference>
<feature type="domain" description="PAC" evidence="17">
    <location>
        <begin position="385"/>
        <end position="437"/>
    </location>
</feature>
<comment type="subcellular location">
    <subcellularLocation>
        <location evidence="2">Membrane</location>
        <topology evidence="2">Multi-pass membrane protein</topology>
    </subcellularLocation>
</comment>
<dbReference type="InterPro" id="IPR003594">
    <property type="entry name" value="HATPase_dom"/>
</dbReference>
<sequence length="653" mass="73807">MVQDGSPQEKQPAATGTYDSCLPHSKTHAQQHESFRVSDPFFHQIINSLEDYAIFTTDKDGYISSWNANAEYIFGYLENEIIGQNAAILFDREDQQEKTLEQELQIALKNGKEKSERWHVRHDGSRFWASALVFPLTDEEGNVRGFTGIVRDLTEKKRHEEEQEALLQELKAEKRKLADIFERAPAFMALLRGKNHVFEMVNKAYYQLVGHRDIINKSVLEALPEVKDQGYIELLDTVLATGQPFIGTEMKIDLQQVPDGPVEEHYLNFVYEPLKDGKNSWTGIIAHGYDVTDQVVARQKVEQLALQVEQQAQAFDVTLTALKDFVYTFDTSGRFTYSNNSLLNLLGLTLDEIIGKTFHELPYPEELATLLHTQIKQVVTTGDIVIDEASYTSPTGIMGYYEYIFVPIFDNDKNVVLVAGSTRDITSRKQFESQKDDFMGIVSHELKTPVTSIKAFTQVLQNRFARAGDEKATVLLGKMDAQINKLTALIGDLLDVTKIEGGKLQFNEDFFSFDELVTNVVEEIQRTTNKHNIEIQGKTQKTVHGDKDRIEQVIINFLTNAIKYSPHSDTIIVKSSYANEQVTLSVQDFGVGIPPERLQQVFERFYRVSGNETIPGIGLGLYISAEIIRRQKGSIGVESEPGKGSTFYFSLPA</sequence>
<organism evidence="18 19">
    <name type="scientific">Dictyobacter kobayashii</name>
    <dbReference type="NCBI Taxonomy" id="2014872"/>
    <lineage>
        <taxon>Bacteria</taxon>
        <taxon>Bacillati</taxon>
        <taxon>Chloroflexota</taxon>
        <taxon>Ktedonobacteria</taxon>
        <taxon>Ktedonobacterales</taxon>
        <taxon>Dictyobacteraceae</taxon>
        <taxon>Dictyobacter</taxon>
    </lineage>
</organism>
<evidence type="ECO:0000256" key="14">
    <source>
        <dbReference type="SAM" id="MobiDB-lite"/>
    </source>
</evidence>
<keyword evidence="4" id="KW-0597">Phosphoprotein</keyword>
<dbReference type="FunFam" id="3.30.565.10:FF:000006">
    <property type="entry name" value="Sensor histidine kinase WalK"/>
    <property type="match status" value="1"/>
</dbReference>
<dbReference type="Gene3D" id="1.10.287.130">
    <property type="match status" value="1"/>
</dbReference>
<feature type="domain" description="Histidine kinase" evidence="15">
    <location>
        <begin position="441"/>
        <end position="653"/>
    </location>
</feature>
<dbReference type="SMART" id="SM00388">
    <property type="entry name" value="HisKA"/>
    <property type="match status" value="1"/>
</dbReference>
<protein>
    <recommendedName>
        <fullName evidence="3">histidine kinase</fullName>
        <ecNumber evidence="3">2.7.13.3</ecNumber>
    </recommendedName>
</protein>
<dbReference type="OrthoDB" id="9087351at2"/>
<keyword evidence="9" id="KW-0067">ATP-binding</keyword>
<feature type="domain" description="PAS" evidence="16">
    <location>
        <begin position="38"/>
        <end position="111"/>
    </location>
</feature>
<dbReference type="Proteomes" id="UP000287188">
    <property type="component" value="Unassembled WGS sequence"/>
</dbReference>
<evidence type="ECO:0000256" key="3">
    <source>
        <dbReference type="ARBA" id="ARBA00012438"/>
    </source>
</evidence>
<dbReference type="InterPro" id="IPR036097">
    <property type="entry name" value="HisK_dim/P_sf"/>
</dbReference>
<dbReference type="PROSITE" id="PS50113">
    <property type="entry name" value="PAC"/>
    <property type="match status" value="2"/>
</dbReference>
<keyword evidence="11" id="KW-0902">Two-component regulatory system</keyword>
<keyword evidence="19" id="KW-1185">Reference proteome</keyword>
<dbReference type="InterPro" id="IPR003661">
    <property type="entry name" value="HisK_dim/P_dom"/>
</dbReference>
<evidence type="ECO:0000256" key="8">
    <source>
        <dbReference type="ARBA" id="ARBA00022777"/>
    </source>
</evidence>
<dbReference type="SMART" id="SM00387">
    <property type="entry name" value="HATPase_c"/>
    <property type="match status" value="1"/>
</dbReference>
<dbReference type="NCBIfam" id="TIGR00229">
    <property type="entry name" value="sensory_box"/>
    <property type="match status" value="2"/>
</dbReference>
<feature type="region of interest" description="Disordered" evidence="14">
    <location>
        <begin position="1"/>
        <end position="24"/>
    </location>
</feature>
<dbReference type="PANTHER" id="PTHR42878:SF7">
    <property type="entry name" value="SENSOR HISTIDINE KINASE GLRK"/>
    <property type="match status" value="1"/>
</dbReference>
<feature type="domain" description="PAS" evidence="16">
    <location>
        <begin position="311"/>
        <end position="382"/>
    </location>
</feature>
<dbReference type="SUPFAM" id="SSF47384">
    <property type="entry name" value="Homodimeric domain of signal transducing histidine kinase"/>
    <property type="match status" value="1"/>
</dbReference>
<reference evidence="19" key="1">
    <citation type="submission" date="2018-12" db="EMBL/GenBank/DDBJ databases">
        <title>Tengunoibacter tsumagoiensis gen. nov., sp. nov., Dictyobacter kobayashii sp. nov., D. alpinus sp. nov., and D. joshuensis sp. nov. and description of Dictyobacteraceae fam. nov. within the order Ktedonobacterales isolated from Tengu-no-mugimeshi.</title>
        <authorList>
            <person name="Wang C.M."/>
            <person name="Zheng Y."/>
            <person name="Sakai Y."/>
            <person name="Toyoda A."/>
            <person name="Minakuchi Y."/>
            <person name="Abe K."/>
            <person name="Yokota A."/>
            <person name="Yabe S."/>
        </authorList>
    </citation>
    <scope>NUCLEOTIDE SEQUENCE [LARGE SCALE GENOMIC DNA]</scope>
    <source>
        <strain evidence="19">Uno11</strain>
    </source>
</reference>
<name>A0A402AQL6_9CHLR</name>
<keyword evidence="5" id="KW-0808">Transferase</keyword>
<dbReference type="InterPro" id="IPR035965">
    <property type="entry name" value="PAS-like_dom_sf"/>
</dbReference>
<keyword evidence="13" id="KW-0175">Coiled coil</keyword>
<evidence type="ECO:0000256" key="7">
    <source>
        <dbReference type="ARBA" id="ARBA00022741"/>
    </source>
</evidence>
<dbReference type="Pfam" id="PF02518">
    <property type="entry name" value="HATPase_c"/>
    <property type="match status" value="1"/>
</dbReference>
<evidence type="ECO:0000256" key="1">
    <source>
        <dbReference type="ARBA" id="ARBA00000085"/>
    </source>
</evidence>
<dbReference type="CDD" id="cd00082">
    <property type="entry name" value="HisKA"/>
    <property type="match status" value="1"/>
</dbReference>
<evidence type="ECO:0000256" key="13">
    <source>
        <dbReference type="SAM" id="Coils"/>
    </source>
</evidence>
<dbReference type="PROSITE" id="PS50109">
    <property type="entry name" value="HIS_KIN"/>
    <property type="match status" value="1"/>
</dbReference>
<dbReference type="EMBL" id="BIFS01000001">
    <property type="protein sequence ID" value="GCE21320.1"/>
    <property type="molecule type" value="Genomic_DNA"/>
</dbReference>
<dbReference type="InterPro" id="IPR036890">
    <property type="entry name" value="HATPase_C_sf"/>
</dbReference>
<dbReference type="GO" id="GO:0030295">
    <property type="term" value="F:protein kinase activator activity"/>
    <property type="evidence" value="ECO:0007669"/>
    <property type="project" value="TreeGrafter"/>
</dbReference>
<dbReference type="InterPro" id="IPR001610">
    <property type="entry name" value="PAC"/>
</dbReference>
<dbReference type="Gene3D" id="3.30.565.10">
    <property type="entry name" value="Histidine kinase-like ATPase, C-terminal domain"/>
    <property type="match status" value="1"/>
</dbReference>
<evidence type="ECO:0000259" key="17">
    <source>
        <dbReference type="PROSITE" id="PS50113"/>
    </source>
</evidence>
<dbReference type="Pfam" id="PF00512">
    <property type="entry name" value="HisKA"/>
    <property type="match status" value="1"/>
</dbReference>
<evidence type="ECO:0000256" key="11">
    <source>
        <dbReference type="ARBA" id="ARBA00023012"/>
    </source>
</evidence>
<proteinExistence type="predicted"/>
<evidence type="ECO:0000256" key="10">
    <source>
        <dbReference type="ARBA" id="ARBA00022989"/>
    </source>
</evidence>
<keyword evidence="8" id="KW-0418">Kinase</keyword>
<dbReference type="SUPFAM" id="SSF55874">
    <property type="entry name" value="ATPase domain of HSP90 chaperone/DNA topoisomerase II/histidine kinase"/>
    <property type="match status" value="1"/>
</dbReference>
<keyword evidence="7" id="KW-0547">Nucleotide-binding</keyword>
<evidence type="ECO:0000313" key="18">
    <source>
        <dbReference type="EMBL" id="GCE21320.1"/>
    </source>
</evidence>
<feature type="coiled-coil region" evidence="13">
    <location>
        <begin position="150"/>
        <end position="183"/>
    </location>
</feature>
<keyword evidence="10" id="KW-1133">Transmembrane helix</keyword>
<dbReference type="GO" id="GO:0005524">
    <property type="term" value="F:ATP binding"/>
    <property type="evidence" value="ECO:0007669"/>
    <property type="project" value="UniProtKB-KW"/>
</dbReference>
<dbReference type="SMART" id="SM00086">
    <property type="entry name" value="PAC"/>
    <property type="match status" value="2"/>
</dbReference>
<dbReference type="Pfam" id="PF13426">
    <property type="entry name" value="PAS_9"/>
    <property type="match status" value="1"/>
</dbReference>
<dbReference type="AlphaFoldDB" id="A0A402AQL6"/>
<evidence type="ECO:0000256" key="9">
    <source>
        <dbReference type="ARBA" id="ARBA00022840"/>
    </source>
</evidence>
<evidence type="ECO:0000256" key="12">
    <source>
        <dbReference type="ARBA" id="ARBA00023136"/>
    </source>
</evidence>
<dbReference type="InterPro" id="IPR000700">
    <property type="entry name" value="PAS-assoc_C"/>
</dbReference>
<comment type="caution">
    <text evidence="18">The sequence shown here is derived from an EMBL/GenBank/DDBJ whole genome shotgun (WGS) entry which is preliminary data.</text>
</comment>
<keyword evidence="6" id="KW-0812">Transmembrane</keyword>
<dbReference type="InterPro" id="IPR005467">
    <property type="entry name" value="His_kinase_dom"/>
</dbReference>
<gene>
    <name evidence="18" type="ORF">KDK_51200</name>
</gene>
<dbReference type="InterPro" id="IPR013656">
    <property type="entry name" value="PAS_4"/>
</dbReference>
<dbReference type="GO" id="GO:0016020">
    <property type="term" value="C:membrane"/>
    <property type="evidence" value="ECO:0007669"/>
    <property type="project" value="UniProtKB-SubCell"/>
</dbReference>
<dbReference type="PROSITE" id="PS50112">
    <property type="entry name" value="PAS"/>
    <property type="match status" value="2"/>
</dbReference>
<dbReference type="InterPro" id="IPR004358">
    <property type="entry name" value="Sig_transdc_His_kin-like_C"/>
</dbReference>
<dbReference type="CDD" id="cd00075">
    <property type="entry name" value="HATPase"/>
    <property type="match status" value="1"/>
</dbReference>
<dbReference type="GO" id="GO:0000155">
    <property type="term" value="F:phosphorelay sensor kinase activity"/>
    <property type="evidence" value="ECO:0007669"/>
    <property type="project" value="InterPro"/>
</dbReference>
<evidence type="ECO:0000256" key="5">
    <source>
        <dbReference type="ARBA" id="ARBA00022679"/>
    </source>
</evidence>
<dbReference type="SMART" id="SM00091">
    <property type="entry name" value="PAS"/>
    <property type="match status" value="3"/>
</dbReference>
<dbReference type="InterPro" id="IPR000014">
    <property type="entry name" value="PAS"/>
</dbReference>
<evidence type="ECO:0000256" key="4">
    <source>
        <dbReference type="ARBA" id="ARBA00022553"/>
    </source>
</evidence>
<evidence type="ECO:0000256" key="6">
    <source>
        <dbReference type="ARBA" id="ARBA00022692"/>
    </source>
</evidence>
<comment type="catalytic activity">
    <reaction evidence="1">
        <text>ATP + protein L-histidine = ADP + protein N-phospho-L-histidine.</text>
        <dbReference type="EC" id="2.7.13.3"/>
    </reaction>
</comment>
<dbReference type="PRINTS" id="PR00344">
    <property type="entry name" value="BCTRLSENSOR"/>
</dbReference>
<dbReference type="Pfam" id="PF08448">
    <property type="entry name" value="PAS_4"/>
    <property type="match status" value="2"/>
</dbReference>
<evidence type="ECO:0000259" key="15">
    <source>
        <dbReference type="PROSITE" id="PS50109"/>
    </source>
</evidence>
<dbReference type="GO" id="GO:0000156">
    <property type="term" value="F:phosphorelay response regulator activity"/>
    <property type="evidence" value="ECO:0007669"/>
    <property type="project" value="TreeGrafter"/>
</dbReference>
<feature type="domain" description="PAC" evidence="17">
    <location>
        <begin position="113"/>
        <end position="165"/>
    </location>
</feature>
<evidence type="ECO:0000256" key="2">
    <source>
        <dbReference type="ARBA" id="ARBA00004141"/>
    </source>
</evidence>
<dbReference type="GO" id="GO:0007234">
    <property type="term" value="P:osmosensory signaling via phosphorelay pathway"/>
    <property type="evidence" value="ECO:0007669"/>
    <property type="project" value="TreeGrafter"/>
</dbReference>
<dbReference type="Gene3D" id="3.30.450.20">
    <property type="entry name" value="PAS domain"/>
    <property type="match status" value="3"/>
</dbReference>
<dbReference type="RefSeq" id="WP_126552912.1">
    <property type="nucleotide sequence ID" value="NZ_BIFS01000001.1"/>
</dbReference>
<dbReference type="CDD" id="cd00130">
    <property type="entry name" value="PAS"/>
    <property type="match status" value="2"/>
</dbReference>
<dbReference type="EC" id="2.7.13.3" evidence="3"/>
<accession>A0A402AQL6</accession>
<keyword evidence="12" id="KW-0472">Membrane</keyword>
<evidence type="ECO:0000313" key="19">
    <source>
        <dbReference type="Proteomes" id="UP000287188"/>
    </source>
</evidence>
<dbReference type="SUPFAM" id="SSF55785">
    <property type="entry name" value="PYP-like sensor domain (PAS domain)"/>
    <property type="match status" value="3"/>
</dbReference>